<dbReference type="CDD" id="cd00293">
    <property type="entry name" value="USP-like"/>
    <property type="match status" value="1"/>
</dbReference>
<dbReference type="PANTHER" id="PTHR46268">
    <property type="entry name" value="STRESS RESPONSE PROTEIN NHAX"/>
    <property type="match status" value="1"/>
</dbReference>
<dbReference type="Pfam" id="PF00582">
    <property type="entry name" value="Usp"/>
    <property type="match status" value="1"/>
</dbReference>
<gene>
    <name evidence="3" type="ORF">H0P51_15820</name>
</gene>
<proteinExistence type="inferred from homology"/>
<feature type="domain" description="UspA" evidence="2">
    <location>
        <begin position="3"/>
        <end position="139"/>
    </location>
</feature>
<protein>
    <submittedName>
        <fullName evidence="3">Universal stress protein</fullName>
    </submittedName>
</protein>
<dbReference type="RefSeq" id="WP_180913757.1">
    <property type="nucleotide sequence ID" value="NZ_CP059165.1"/>
</dbReference>
<reference evidence="4" key="1">
    <citation type="submission" date="2020-07" db="EMBL/GenBank/DDBJ databases">
        <title>Description of Mycobacterium gordonae subsp. intergordonae subsp.nov. and Mycobacterium gordonae subsp. gordonae subsp. nov.</title>
        <authorList>
            <person name="Yu X."/>
        </authorList>
    </citation>
    <scope>NUCLEOTIDE SEQUENCE [LARGE SCALE GENOMIC DNA]</scope>
    <source>
        <strain evidence="4">24</strain>
    </source>
</reference>
<dbReference type="InterPro" id="IPR014729">
    <property type="entry name" value="Rossmann-like_a/b/a_fold"/>
</dbReference>
<organism evidence="3 4">
    <name type="scientific">Mycobacterium vicinigordonae</name>
    <dbReference type="NCBI Taxonomy" id="1719132"/>
    <lineage>
        <taxon>Bacteria</taxon>
        <taxon>Bacillati</taxon>
        <taxon>Actinomycetota</taxon>
        <taxon>Actinomycetes</taxon>
        <taxon>Mycobacteriales</taxon>
        <taxon>Mycobacteriaceae</taxon>
        <taxon>Mycobacterium</taxon>
    </lineage>
</organism>
<dbReference type="PANTHER" id="PTHR46268:SF6">
    <property type="entry name" value="UNIVERSAL STRESS PROTEIN UP12"/>
    <property type="match status" value="1"/>
</dbReference>
<name>A0A7D6DV04_9MYCO</name>
<dbReference type="InterPro" id="IPR006016">
    <property type="entry name" value="UspA"/>
</dbReference>
<keyword evidence="4" id="KW-1185">Reference proteome</keyword>
<dbReference type="KEGG" id="mgor:H0P51_15820"/>
<dbReference type="AlphaFoldDB" id="A0A7D6DV04"/>
<comment type="similarity">
    <text evidence="1">Belongs to the universal stress protein A family.</text>
</comment>
<evidence type="ECO:0000313" key="4">
    <source>
        <dbReference type="Proteomes" id="UP000510682"/>
    </source>
</evidence>
<evidence type="ECO:0000259" key="2">
    <source>
        <dbReference type="Pfam" id="PF00582"/>
    </source>
</evidence>
<accession>A0A7D6DV04</accession>
<reference evidence="3 4" key="2">
    <citation type="submission" date="2020-07" db="EMBL/GenBank/DDBJ databases">
        <authorList>
            <person name="Yu X."/>
        </authorList>
    </citation>
    <scope>NUCLEOTIDE SEQUENCE [LARGE SCALE GENOMIC DNA]</scope>
    <source>
        <strain evidence="4">24</strain>
    </source>
</reference>
<sequence>MALVVGYDRHPASRAAVLFACELAGALNVPVHVVHVVDISDGVISGSSGESSDAVKRRLDTERRHVGEALDAAHVRWEYHLLNGEPVKALLKIAEDCAAILIVVGRPQHGIGPTLSHIVSGTVTRNLLRRSTRPVAVVPEFADSP</sequence>
<reference evidence="4" key="3">
    <citation type="submission" date="2023-07" db="EMBL/GenBank/DDBJ databases">
        <title>Description of Mycobacterium gordonae subsp. intergordonae subsp.nov. and Mycobacterium gordonae subsp. gordonae subsp. nov.</title>
        <authorList>
            <person name="Huang H."/>
        </authorList>
    </citation>
    <scope>NUCLEOTIDE SEQUENCE [LARGE SCALE GENOMIC DNA]</scope>
    <source>
        <strain evidence="4">24</strain>
    </source>
</reference>
<dbReference type="EMBL" id="CP059165">
    <property type="protein sequence ID" value="QLL05347.1"/>
    <property type="molecule type" value="Genomic_DNA"/>
</dbReference>
<evidence type="ECO:0000313" key="3">
    <source>
        <dbReference type="EMBL" id="QLL05347.1"/>
    </source>
</evidence>
<dbReference type="Gene3D" id="3.40.50.620">
    <property type="entry name" value="HUPs"/>
    <property type="match status" value="1"/>
</dbReference>
<evidence type="ECO:0000256" key="1">
    <source>
        <dbReference type="ARBA" id="ARBA00008791"/>
    </source>
</evidence>
<dbReference type="SUPFAM" id="SSF52402">
    <property type="entry name" value="Adenine nucleotide alpha hydrolases-like"/>
    <property type="match status" value="1"/>
</dbReference>
<dbReference type="Proteomes" id="UP000510682">
    <property type="component" value="Chromosome"/>
</dbReference>